<comment type="caution">
    <text evidence="2">The sequence shown here is derived from an EMBL/GenBank/DDBJ whole genome shotgun (WGS) entry which is preliminary data.</text>
</comment>
<organism evidence="2 3">
    <name type="scientific">Mesobaculum littorinae</name>
    <dbReference type="NCBI Taxonomy" id="2486419"/>
    <lineage>
        <taxon>Bacteria</taxon>
        <taxon>Pseudomonadati</taxon>
        <taxon>Pseudomonadota</taxon>
        <taxon>Alphaproteobacteria</taxon>
        <taxon>Rhodobacterales</taxon>
        <taxon>Roseobacteraceae</taxon>
        <taxon>Mesobaculum</taxon>
    </lineage>
</organism>
<gene>
    <name evidence="2" type="ORF">EKE94_03230</name>
</gene>
<reference evidence="2 3" key="1">
    <citation type="submission" date="2018-11" db="EMBL/GenBank/DDBJ databases">
        <title>Mesobaculum littorinae gen. nov., sp. nov., isolated from Littorina scabra that represents a novel genus of the order Rhodobacteraceae.</title>
        <authorList>
            <person name="Li F."/>
        </authorList>
    </citation>
    <scope>NUCLEOTIDE SEQUENCE [LARGE SCALE GENOMIC DNA]</scope>
    <source>
        <strain evidence="2 3">M0103</strain>
    </source>
</reference>
<protein>
    <submittedName>
        <fullName evidence="2">Uncharacterized protein</fullName>
    </submittedName>
</protein>
<accession>A0A438ALT2</accession>
<evidence type="ECO:0000256" key="1">
    <source>
        <dbReference type="SAM" id="MobiDB-lite"/>
    </source>
</evidence>
<dbReference type="OrthoDB" id="7693149at2"/>
<dbReference type="RefSeq" id="WP_127905151.1">
    <property type="nucleotide sequence ID" value="NZ_RQXX01000001.1"/>
</dbReference>
<feature type="region of interest" description="Disordered" evidence="1">
    <location>
        <begin position="75"/>
        <end position="151"/>
    </location>
</feature>
<keyword evidence="3" id="KW-1185">Reference proteome</keyword>
<sequence>MPDRVILRFTKAWSKYNVGEIAGFDPGRARQLIGKVAKVHEPDEATDAALIEARNAEAEEKRLIEREAAIAAREADLDRREAAMASPAPTAPAPNTDPGMLTDPVGNTGPAKAPEPKADPKPTEKPTAKDGGKDDDAGKPPAQGKPAGGKA</sequence>
<feature type="compositionally biased region" description="Basic and acidic residues" evidence="1">
    <location>
        <begin position="114"/>
        <end position="138"/>
    </location>
</feature>
<dbReference type="AlphaFoldDB" id="A0A438ALT2"/>
<dbReference type="EMBL" id="RQXX01000001">
    <property type="protein sequence ID" value="RVV99708.1"/>
    <property type="molecule type" value="Genomic_DNA"/>
</dbReference>
<dbReference type="Proteomes" id="UP000285908">
    <property type="component" value="Unassembled WGS sequence"/>
</dbReference>
<proteinExistence type="predicted"/>
<evidence type="ECO:0000313" key="2">
    <source>
        <dbReference type="EMBL" id="RVV99708.1"/>
    </source>
</evidence>
<name>A0A438ALT2_9RHOB</name>
<evidence type="ECO:0000313" key="3">
    <source>
        <dbReference type="Proteomes" id="UP000285908"/>
    </source>
</evidence>